<keyword evidence="3" id="KW-0804">Transcription</keyword>
<dbReference type="GO" id="GO:0003677">
    <property type="term" value="F:DNA binding"/>
    <property type="evidence" value="ECO:0007669"/>
    <property type="project" value="UniProtKB-KW"/>
</dbReference>
<dbReference type="Proteomes" id="UP000012042">
    <property type="component" value="Chromosome"/>
</dbReference>
<dbReference type="InterPro" id="IPR036390">
    <property type="entry name" value="WH_DNA-bd_sf"/>
</dbReference>
<keyword evidence="2" id="KW-0238">DNA-binding</keyword>
<reference evidence="5 6" key="1">
    <citation type="journal article" date="2013" name="PLoS ONE">
        <title>Genomic Analysis by Deep Sequencing of the Probiotic Lactobacillus brevis KB290 Harboring Nine Plasmids Reveals Genomic Stability.</title>
        <authorList>
            <person name="Fukao M."/>
            <person name="Oshima K."/>
            <person name="Morita H."/>
            <person name="Toh H."/>
            <person name="Suda W."/>
            <person name="Kim S.W."/>
            <person name="Suzuki S."/>
            <person name="Yakabe T."/>
            <person name="Hattori M."/>
            <person name="Yajima N."/>
        </authorList>
    </citation>
    <scope>NUCLEOTIDE SEQUENCE [LARGE SCALE GENOMIC DNA]</scope>
    <source>
        <strain evidence="5 6">KB290</strain>
    </source>
</reference>
<sequence>MMNTFTIKRGNEMSMQRKVYDCVAGCPVESTLQIISGKWKSVILYRLFQEQVARYSDFERWLPTISSRMLARQLQELVADGVVTKQIYAQIPPKTEYRLTEFGQTLRPVIEAMEHWGQYYNHLQMEQVTLPDAQENKV</sequence>
<dbReference type="PANTHER" id="PTHR33204">
    <property type="entry name" value="TRANSCRIPTIONAL REGULATOR, MARR FAMILY"/>
    <property type="match status" value="1"/>
</dbReference>
<dbReference type="Gene3D" id="1.10.10.10">
    <property type="entry name" value="Winged helix-like DNA-binding domain superfamily/Winged helix DNA-binding domain"/>
    <property type="match status" value="1"/>
</dbReference>
<evidence type="ECO:0000313" key="5">
    <source>
        <dbReference type="EMBL" id="BAN06869.1"/>
    </source>
</evidence>
<evidence type="ECO:0000256" key="2">
    <source>
        <dbReference type="ARBA" id="ARBA00023125"/>
    </source>
</evidence>
<name>M5ADL4_LEVBR</name>
<evidence type="ECO:0000256" key="1">
    <source>
        <dbReference type="ARBA" id="ARBA00023015"/>
    </source>
</evidence>
<dbReference type="PROSITE" id="PS51118">
    <property type="entry name" value="HTH_HXLR"/>
    <property type="match status" value="1"/>
</dbReference>
<dbReference type="HOGENOM" id="CLU_111585_5_0_9"/>
<proteinExistence type="predicted"/>
<evidence type="ECO:0000259" key="4">
    <source>
        <dbReference type="PROSITE" id="PS51118"/>
    </source>
</evidence>
<dbReference type="Pfam" id="PF01638">
    <property type="entry name" value="HxlR"/>
    <property type="match status" value="1"/>
</dbReference>
<dbReference type="EMBL" id="AP012167">
    <property type="protein sequence ID" value="BAN06869.1"/>
    <property type="molecule type" value="Genomic_DNA"/>
</dbReference>
<feature type="domain" description="HTH hxlR-type" evidence="4">
    <location>
        <begin position="26"/>
        <end position="125"/>
    </location>
</feature>
<dbReference type="PANTHER" id="PTHR33204:SF29">
    <property type="entry name" value="TRANSCRIPTIONAL REGULATOR"/>
    <property type="match status" value="1"/>
</dbReference>
<dbReference type="SUPFAM" id="SSF46785">
    <property type="entry name" value="Winged helix' DNA-binding domain"/>
    <property type="match status" value="1"/>
</dbReference>
<organism evidence="5 6">
    <name type="scientific">Levilactobacillus brevis KB290</name>
    <dbReference type="NCBI Taxonomy" id="1001583"/>
    <lineage>
        <taxon>Bacteria</taxon>
        <taxon>Bacillati</taxon>
        <taxon>Bacillota</taxon>
        <taxon>Bacilli</taxon>
        <taxon>Lactobacillales</taxon>
        <taxon>Lactobacillaceae</taxon>
        <taxon>Levilactobacillus</taxon>
    </lineage>
</organism>
<protein>
    <submittedName>
        <fullName evidence="5">Uncharacterized HTH-type transcriptional regulator ydeP</fullName>
    </submittedName>
</protein>
<dbReference type="AlphaFoldDB" id="M5ADL4"/>
<keyword evidence="1" id="KW-0805">Transcription regulation</keyword>
<dbReference type="InterPro" id="IPR036388">
    <property type="entry name" value="WH-like_DNA-bd_sf"/>
</dbReference>
<evidence type="ECO:0000256" key="3">
    <source>
        <dbReference type="ARBA" id="ARBA00023163"/>
    </source>
</evidence>
<evidence type="ECO:0000313" key="6">
    <source>
        <dbReference type="Proteomes" id="UP000012042"/>
    </source>
</evidence>
<dbReference type="KEGG" id="lbk:LVISKB_1234"/>
<accession>M5ADL4</accession>
<gene>
    <name evidence="5" type="ORF">LVISKB_1234</name>
</gene>
<dbReference type="InterPro" id="IPR002577">
    <property type="entry name" value="HTH_HxlR"/>
</dbReference>
<dbReference type="PATRIC" id="fig|1001583.3.peg.1220"/>